<dbReference type="Pfam" id="PF17921">
    <property type="entry name" value="Integrase_H2C2"/>
    <property type="match status" value="1"/>
</dbReference>
<proteinExistence type="predicted"/>
<dbReference type="Gene3D" id="3.30.420.10">
    <property type="entry name" value="Ribonuclease H-like superfamily/Ribonuclease H"/>
    <property type="match status" value="1"/>
</dbReference>
<dbReference type="EnsemblMetazoa" id="XM_044462022.1">
    <property type="protein sequence ID" value="XP_044317957.1"/>
    <property type="gene ID" value="LOC123038150"/>
</dbReference>
<dbReference type="InterPro" id="IPR001584">
    <property type="entry name" value="Integrase_cat-core"/>
</dbReference>
<dbReference type="GeneID" id="123038150"/>
<dbReference type="InterPro" id="IPR005312">
    <property type="entry name" value="DUF1759"/>
</dbReference>
<sequence>MAETFEELIAEQSALIDSVRRMLENFRKAGTNNSEAHMETRLESLANIRMEFRENHRKLVRSDDELVRNDYMEADLEGKFQEAYIDSVAQIRTDLNETKDRLLASTGINNLDFQDGNRNALPSRFIAPDQTMIDEVKLPTVKLPIFSGEFVDWPAFKEIFEARVHNSPRLTDLHRFHYLKDSLSGEAIKDIQHLTLIETNYHVAWQMLLNLYDNKRVLFQHYMQVLEQQPMVQSDDPVSLKGFLQTCRSCIKSLEKVGVNLFDQSHVIVYMVTKKLPAELRLDWEKSLATSQELPTFEELSAHLDGQYRTMLTSASGERTILSNKDRKGASGSSEKRRDVKSSFVARSEQKCAMCCKNGHSVQDCKVFESMHLTARREAVMKQRLCFNCLGNNHNSRRCKLKNNCSICADRHHTLIHLDRVRLTKEPNEQVQQVTSNAISGTSSTTGTSYEVLLPTALVLIQSAEGFTLQFRAFLDQGSQASFVSENVVQKLGLTRQKAYIKVNGLANAQVTEASSSVLLCFGSRFETQARYSVTAYVLPKVSKRMPNRRLSVEKWSQFEQFCLADPNYFVPQGVDILLGSDIYDELMLSEIHRGPDGWPIAQSTRLGFIISGKVKEPITKVSVHTVTVIKDESSAELEGLLRRFWEFEQLDEAAEVLSKEDLWCEEHFVNTHVRLPSGKYQVRLPFLSALDPQLVIGSSRQGALKRLCHLDKRLRNDANLKEVYSKTIKEYLELGQMEKVVTQVGQTEETGYPGGATHCYLPHHPVIKESSTTTKVRVVFDGSMKTSNGKSLNEILAIGPKLHMELPAILINWRVIRFAFLADVEKMYRCINIHKKDAQFQRILWKTDNTVQVEEYACCTVMFGTSCAPYLAIRVMQQLAEDEEHNYPLAANVLKRQMYVDDVLSGANSISDAKELQAQVRGMMRRGSFELRKWASNCPQLLEGIPLEHRETKEPLNFQGTPTKRKMLSTIARLFDPMGWLSPITVVGKRMVQALWKTKLSWDDHVPLELQKEWQKFIQELPNLSKIHIPRYIAWGMSKGTPQLHMFCDASGYAYGAAAYLRIPIGENAFHAELILAKCKVTPIKPQLTIPRAELCAAVIAAKIFKYLKDHLTIHIDFAETVFWSDSMIVLSWIQGDAARWKVFVANRISKILELCDGKQWRHIASEDNPADLLSRGISVTKLASCQLWWNGPPWLRFKDCEWPSTKLDSGTDMRVTSEQKQMHCNAISVEKENGSDILGRFSSYTFLIRMLAYIHRFIRNCRISKSARIIDSLTIRELSEGFLCAVRMCQMEGFAGDWKLLSEGKMLHKQSPLLPLNPYFDESEKIIRLGGRLRDALLPMAEKHPYILPYQHSFTSLVIRYSHVSTLHGGAALTLNHIRKKCWIINGRNAVRREIHKCIVCYKFNPCITSQKMGNLPPARIRPQKAFTSVGIDYAGPFNISPSKGRGRTSVKGYIAVFVCLVTKAIHLEPVGDLTSDAFLGALHRFIGRRGKCVHIYSDCGTNFVGANRKLQADKLAYKLYIEKTILGKLTDDGITWHFNPPSAPHFGGLWEAGVKSMKHHLKRTVGDRTLTYEELATVLAQIEACLNSRPLCPLSNDPEDLMVLTPGHFLVGDALLAMPTEQADKLSATERWRNCQHLVQQFWKRWSSDYLSRLQRRPKWLENRRNLQAGDLVLIKDERLPSNLWALGRITETHCGQDGLVRVVKLQSQSGIIKRPVAKLCPLPIQDNWLNRDLDPPQQF</sequence>
<dbReference type="InterPro" id="IPR008042">
    <property type="entry name" value="Retrotrans_Pao"/>
</dbReference>
<feature type="region of interest" description="Disordered" evidence="1">
    <location>
        <begin position="319"/>
        <end position="340"/>
    </location>
</feature>
<name>A0ABM5JGL4_DRORH</name>
<dbReference type="Proteomes" id="UP001652680">
    <property type="component" value="Unassembled WGS sequence"/>
</dbReference>
<dbReference type="SUPFAM" id="SSF53098">
    <property type="entry name" value="Ribonuclease H-like"/>
    <property type="match status" value="1"/>
</dbReference>
<dbReference type="Pfam" id="PF05380">
    <property type="entry name" value="Peptidase_A17"/>
    <property type="match status" value="1"/>
</dbReference>
<evidence type="ECO:0000259" key="2">
    <source>
        <dbReference type="PROSITE" id="PS50994"/>
    </source>
</evidence>
<dbReference type="PANTHER" id="PTHR47331">
    <property type="entry name" value="PHD-TYPE DOMAIN-CONTAINING PROTEIN"/>
    <property type="match status" value="1"/>
</dbReference>
<feature type="domain" description="Integrase catalytic" evidence="2">
    <location>
        <begin position="1421"/>
        <end position="1617"/>
    </location>
</feature>
<dbReference type="InterPro" id="IPR036397">
    <property type="entry name" value="RNaseH_sf"/>
</dbReference>
<evidence type="ECO:0000313" key="3">
    <source>
        <dbReference type="EnsemblMetazoa" id="XP_044317957.1"/>
    </source>
</evidence>
<dbReference type="InterPro" id="IPR040676">
    <property type="entry name" value="DUF5641"/>
</dbReference>
<dbReference type="InterPro" id="IPR043502">
    <property type="entry name" value="DNA/RNA_pol_sf"/>
</dbReference>
<accession>A0ABM5JGL4</accession>
<reference evidence="3" key="2">
    <citation type="submission" date="2025-05" db="UniProtKB">
        <authorList>
            <consortium name="EnsemblMetazoa"/>
        </authorList>
    </citation>
    <scope>IDENTIFICATION</scope>
</reference>
<dbReference type="InterPro" id="IPR012337">
    <property type="entry name" value="RNaseH-like_sf"/>
</dbReference>
<dbReference type="SUPFAM" id="SSF56672">
    <property type="entry name" value="DNA/RNA polymerases"/>
    <property type="match status" value="1"/>
</dbReference>
<evidence type="ECO:0000256" key="1">
    <source>
        <dbReference type="SAM" id="MobiDB-lite"/>
    </source>
</evidence>
<dbReference type="PROSITE" id="PS50994">
    <property type="entry name" value="INTEGRASE"/>
    <property type="match status" value="1"/>
</dbReference>
<dbReference type="PANTHER" id="PTHR47331:SF1">
    <property type="entry name" value="GAG-LIKE PROTEIN"/>
    <property type="match status" value="1"/>
</dbReference>
<organism evidence="3 4">
    <name type="scientific">Drosophila rhopaloa</name>
    <name type="common">Fruit fly</name>
    <dbReference type="NCBI Taxonomy" id="1041015"/>
    <lineage>
        <taxon>Eukaryota</taxon>
        <taxon>Metazoa</taxon>
        <taxon>Ecdysozoa</taxon>
        <taxon>Arthropoda</taxon>
        <taxon>Hexapoda</taxon>
        <taxon>Insecta</taxon>
        <taxon>Pterygota</taxon>
        <taxon>Neoptera</taxon>
        <taxon>Endopterygota</taxon>
        <taxon>Diptera</taxon>
        <taxon>Brachycera</taxon>
        <taxon>Muscomorpha</taxon>
        <taxon>Ephydroidea</taxon>
        <taxon>Drosophilidae</taxon>
        <taxon>Drosophila</taxon>
        <taxon>Sophophora</taxon>
    </lineage>
</organism>
<dbReference type="Pfam" id="PF03564">
    <property type="entry name" value="DUF1759"/>
    <property type="match status" value="1"/>
</dbReference>
<reference evidence="4" key="1">
    <citation type="journal article" date="2021" name="Elife">
        <title>Highly contiguous assemblies of 101 drosophilid genomes.</title>
        <authorList>
            <person name="Kim B.Y."/>
            <person name="Wang J.R."/>
            <person name="Miller D.E."/>
            <person name="Barmina O."/>
            <person name="Delaney E."/>
            <person name="Thompson A."/>
            <person name="Comeault A.A."/>
            <person name="Peede D."/>
            <person name="D'Agostino E.R."/>
            <person name="Pelaez J."/>
            <person name="Aguilar J.M."/>
            <person name="Haji D."/>
            <person name="Matsunaga T."/>
            <person name="Armstrong E.E."/>
            <person name="Zych M."/>
            <person name="Ogawa Y."/>
            <person name="Stamenkovic-Radak M."/>
            <person name="Jelic M."/>
            <person name="Veselinovic M.S."/>
            <person name="Tanaskovic M."/>
            <person name="Eric P."/>
            <person name="Gao J.J."/>
            <person name="Katoh T.K."/>
            <person name="Toda M.J."/>
            <person name="Watabe H."/>
            <person name="Watada M."/>
            <person name="Davis J.S."/>
            <person name="Moyle L.C."/>
            <person name="Manoli G."/>
            <person name="Bertolini E."/>
            <person name="Kostal V."/>
            <person name="Hawley R.S."/>
            <person name="Takahashi A."/>
            <person name="Jones C.D."/>
            <person name="Price D.K."/>
            <person name="Whiteman N."/>
            <person name="Kopp A."/>
            <person name="Matute D.R."/>
            <person name="Petrov D.A."/>
        </authorList>
    </citation>
    <scope>NUCLEOTIDE SEQUENCE [LARGE SCALE GENOMIC DNA]</scope>
</reference>
<dbReference type="RefSeq" id="XP_044317957.1">
    <property type="nucleotide sequence ID" value="XM_044462022.1"/>
</dbReference>
<protein>
    <recommendedName>
        <fullName evidence="2">Integrase catalytic domain-containing protein</fullName>
    </recommendedName>
</protein>
<feature type="compositionally biased region" description="Basic and acidic residues" evidence="1">
    <location>
        <begin position="324"/>
        <end position="340"/>
    </location>
</feature>
<dbReference type="Pfam" id="PF18701">
    <property type="entry name" value="DUF5641"/>
    <property type="match status" value="1"/>
</dbReference>
<dbReference type="InterPro" id="IPR041588">
    <property type="entry name" value="Integrase_H2C2"/>
</dbReference>
<evidence type="ECO:0000313" key="4">
    <source>
        <dbReference type="Proteomes" id="UP001652680"/>
    </source>
</evidence>
<keyword evidence="4" id="KW-1185">Reference proteome</keyword>